<dbReference type="InterPro" id="IPR036291">
    <property type="entry name" value="NAD(P)-bd_dom_sf"/>
</dbReference>
<dbReference type="Gene3D" id="3.40.50.720">
    <property type="entry name" value="NAD(P)-binding Rossmann-like Domain"/>
    <property type="match status" value="1"/>
</dbReference>
<dbReference type="InterPro" id="IPR011032">
    <property type="entry name" value="GroES-like_sf"/>
</dbReference>
<proteinExistence type="predicted"/>
<dbReference type="InterPro" id="IPR020843">
    <property type="entry name" value="ER"/>
</dbReference>
<sequence>MRAGLITGKGQFELVEKEDPTPEAHDVVVAIQRCGICGSDVHAYVEGWKYAPGVCGHEWVGTVAATGSEVLSVSEGQRVTGALAPGCGRCLECRNDLSQYCRTAWSDYSGPTGPTSGGFAPFLRLKAERVIPIPEGISTDDAALIEPASVAFHAVRRSQLRVGDVVCVVGCGPIGLLTAQVAKAAGAGVVIAVEPDEHRRQLALVTGSDIAVAPGEELRGTLDDLTEGLRADIAFDCAGIPQTMQQSVDMVRRGGSVCLVGVTGEEATISPLRWISKEIRLDTSMVFTLEEMKATANMILDGRLSVSPLRNNTIDLDSLGTTIDDLAERRIDAVKILVDPTAG</sequence>
<organism evidence="5">
    <name type="scientific">marine metagenome</name>
    <dbReference type="NCBI Taxonomy" id="408172"/>
    <lineage>
        <taxon>unclassified sequences</taxon>
        <taxon>metagenomes</taxon>
        <taxon>ecological metagenomes</taxon>
    </lineage>
</organism>
<dbReference type="AlphaFoldDB" id="A0A381PCZ8"/>
<dbReference type="Pfam" id="PF08240">
    <property type="entry name" value="ADH_N"/>
    <property type="match status" value="1"/>
</dbReference>
<dbReference type="InterPro" id="IPR013154">
    <property type="entry name" value="ADH-like_N"/>
</dbReference>
<dbReference type="InterPro" id="IPR050129">
    <property type="entry name" value="Zn_alcohol_dh"/>
</dbReference>
<evidence type="ECO:0000313" key="5">
    <source>
        <dbReference type="EMBL" id="SUZ64059.1"/>
    </source>
</evidence>
<gene>
    <name evidence="5" type="ORF">METZ01_LOCUS16913</name>
</gene>
<dbReference type="PANTHER" id="PTHR43401:SF2">
    <property type="entry name" value="L-THREONINE 3-DEHYDROGENASE"/>
    <property type="match status" value="1"/>
</dbReference>
<dbReference type="GO" id="GO:0008270">
    <property type="term" value="F:zinc ion binding"/>
    <property type="evidence" value="ECO:0007669"/>
    <property type="project" value="InterPro"/>
</dbReference>
<dbReference type="GO" id="GO:0016491">
    <property type="term" value="F:oxidoreductase activity"/>
    <property type="evidence" value="ECO:0007669"/>
    <property type="project" value="UniProtKB-KW"/>
</dbReference>
<dbReference type="SMART" id="SM00829">
    <property type="entry name" value="PKS_ER"/>
    <property type="match status" value="1"/>
</dbReference>
<dbReference type="Gene3D" id="3.90.180.10">
    <property type="entry name" value="Medium-chain alcohol dehydrogenases, catalytic domain"/>
    <property type="match status" value="1"/>
</dbReference>
<protein>
    <recommendedName>
        <fullName evidence="4">Enoyl reductase (ER) domain-containing protein</fullName>
    </recommendedName>
</protein>
<dbReference type="EMBL" id="UINC01000928">
    <property type="protein sequence ID" value="SUZ64059.1"/>
    <property type="molecule type" value="Genomic_DNA"/>
</dbReference>
<dbReference type="Pfam" id="PF00107">
    <property type="entry name" value="ADH_zinc_N"/>
    <property type="match status" value="1"/>
</dbReference>
<name>A0A381PCZ8_9ZZZZ</name>
<dbReference type="InterPro" id="IPR013149">
    <property type="entry name" value="ADH-like_C"/>
</dbReference>
<dbReference type="PANTHER" id="PTHR43401">
    <property type="entry name" value="L-THREONINE 3-DEHYDROGENASE"/>
    <property type="match status" value="1"/>
</dbReference>
<evidence type="ECO:0000259" key="4">
    <source>
        <dbReference type="SMART" id="SM00829"/>
    </source>
</evidence>
<reference evidence="5" key="1">
    <citation type="submission" date="2018-05" db="EMBL/GenBank/DDBJ databases">
        <authorList>
            <person name="Lanie J.A."/>
            <person name="Ng W.-L."/>
            <person name="Kazmierczak K.M."/>
            <person name="Andrzejewski T.M."/>
            <person name="Davidsen T.M."/>
            <person name="Wayne K.J."/>
            <person name="Tettelin H."/>
            <person name="Glass J.I."/>
            <person name="Rusch D."/>
            <person name="Podicherti R."/>
            <person name="Tsui H.-C.T."/>
            <person name="Winkler M.E."/>
        </authorList>
    </citation>
    <scope>NUCLEOTIDE SEQUENCE</scope>
</reference>
<dbReference type="PROSITE" id="PS00059">
    <property type="entry name" value="ADH_ZINC"/>
    <property type="match status" value="1"/>
</dbReference>
<dbReference type="InterPro" id="IPR002328">
    <property type="entry name" value="ADH_Zn_CS"/>
</dbReference>
<dbReference type="SUPFAM" id="SSF50129">
    <property type="entry name" value="GroES-like"/>
    <property type="match status" value="1"/>
</dbReference>
<accession>A0A381PCZ8</accession>
<keyword evidence="3" id="KW-0560">Oxidoreductase</keyword>
<keyword evidence="2" id="KW-0862">Zinc</keyword>
<keyword evidence="1" id="KW-0479">Metal-binding</keyword>
<evidence type="ECO:0000256" key="3">
    <source>
        <dbReference type="ARBA" id="ARBA00023002"/>
    </source>
</evidence>
<evidence type="ECO:0000256" key="2">
    <source>
        <dbReference type="ARBA" id="ARBA00022833"/>
    </source>
</evidence>
<feature type="domain" description="Enoyl reductase (ER)" evidence="4">
    <location>
        <begin position="10"/>
        <end position="338"/>
    </location>
</feature>
<evidence type="ECO:0000256" key="1">
    <source>
        <dbReference type="ARBA" id="ARBA00022723"/>
    </source>
</evidence>
<dbReference type="SUPFAM" id="SSF51735">
    <property type="entry name" value="NAD(P)-binding Rossmann-fold domains"/>
    <property type="match status" value="1"/>
</dbReference>